<dbReference type="CDD" id="cd00610">
    <property type="entry name" value="OAT_like"/>
    <property type="match status" value="1"/>
</dbReference>
<keyword evidence="5 6" id="KW-0663">Pyridoxal phosphate</keyword>
<dbReference type="Pfam" id="PF00202">
    <property type="entry name" value="Aminotran_3"/>
    <property type="match status" value="1"/>
</dbReference>
<accession>A0A5Q4ZUT5</accession>
<evidence type="ECO:0000256" key="1">
    <source>
        <dbReference type="ARBA" id="ARBA00001933"/>
    </source>
</evidence>
<evidence type="ECO:0000313" key="7">
    <source>
        <dbReference type="EMBL" id="VVD33420.1"/>
    </source>
</evidence>
<evidence type="ECO:0000256" key="4">
    <source>
        <dbReference type="ARBA" id="ARBA00022679"/>
    </source>
</evidence>
<proteinExistence type="inferred from homology"/>
<dbReference type="InterPro" id="IPR005814">
    <property type="entry name" value="Aminotrans_3"/>
</dbReference>
<organism evidence="7 8">
    <name type="scientific">Paraburkholderia dioscoreae</name>
    <dbReference type="NCBI Taxonomy" id="2604047"/>
    <lineage>
        <taxon>Bacteria</taxon>
        <taxon>Pseudomonadati</taxon>
        <taxon>Pseudomonadota</taxon>
        <taxon>Betaproteobacteria</taxon>
        <taxon>Burkholderiales</taxon>
        <taxon>Burkholderiaceae</taxon>
        <taxon>Paraburkholderia</taxon>
    </lineage>
</organism>
<dbReference type="InterPro" id="IPR015421">
    <property type="entry name" value="PyrdxlP-dep_Trfase_major"/>
</dbReference>
<dbReference type="SUPFAM" id="SSF53383">
    <property type="entry name" value="PLP-dependent transferases"/>
    <property type="match status" value="1"/>
</dbReference>
<name>A0A5Q4ZUT5_9BURK</name>
<dbReference type="GO" id="GO:0030170">
    <property type="term" value="F:pyridoxal phosphate binding"/>
    <property type="evidence" value="ECO:0007669"/>
    <property type="project" value="InterPro"/>
</dbReference>
<reference evidence="7 8" key="1">
    <citation type="submission" date="2019-08" db="EMBL/GenBank/DDBJ databases">
        <authorList>
            <person name="Herpell B J."/>
        </authorList>
    </citation>
    <scope>NUCLEOTIDE SEQUENCE [LARGE SCALE GENOMIC DNA]</scope>
    <source>
        <strain evidence="8">Msb3</strain>
    </source>
</reference>
<dbReference type="PANTHER" id="PTHR11986">
    <property type="entry name" value="AMINOTRANSFERASE CLASS III"/>
    <property type="match status" value="1"/>
</dbReference>
<sequence>MAQLSPALVQATPIVATRGQGLYLYDRDGRAYLDLTSGIGVTSTGHCHPDIVAAARKQVETLIHGQYGIVKHEPLLELMEKLGARMPSDMDAFFFANSGAEAVEASVRLARNATGRQNVLVFQGSFHGRTIGAAALTTSGARFRAAASGPLPPGVVVAPFPTPYRYGWDLAATNRFCLRELDHILATLSAPTEIAAILIEPVQGEAGYQPASAEFFAGLRKRADEHGILLITDEVQAGVARTGKFWAHEHFDVRPDIVVFAKGIASGFPLSGIAACRELMQKAAPGSQGGTFSANAVACAAAVATLDVIEKEGLVANAREMGQRLRDGLERTASRHAGIGNVRGLGLMQASEFVTADGAPDPAASKAVVAAALRRAMILLTCGPQGHIVRMIPALTINRDEIDKALEIWNASVDEVYGERHG</sequence>
<protein>
    <submittedName>
        <fullName evidence="7">4-aminobutyrate aminotransferase GabT</fullName>
        <ecNumber evidence="7">2.6.1.19</ecNumber>
    </submittedName>
</protein>
<evidence type="ECO:0000256" key="2">
    <source>
        <dbReference type="ARBA" id="ARBA00008954"/>
    </source>
</evidence>
<dbReference type="RefSeq" id="WP_165188643.1">
    <property type="nucleotide sequence ID" value="NZ_LR699554.1"/>
</dbReference>
<dbReference type="EC" id="2.6.1.19" evidence="7"/>
<comment type="similarity">
    <text evidence="2 6">Belongs to the class-III pyridoxal-phosphate-dependent aminotransferase family.</text>
</comment>
<evidence type="ECO:0000256" key="6">
    <source>
        <dbReference type="RuleBase" id="RU003560"/>
    </source>
</evidence>
<evidence type="ECO:0000256" key="3">
    <source>
        <dbReference type="ARBA" id="ARBA00022576"/>
    </source>
</evidence>
<dbReference type="FunFam" id="3.40.640.10:FF:000013">
    <property type="entry name" value="4-aminobutyrate aminotransferase"/>
    <property type="match status" value="1"/>
</dbReference>
<evidence type="ECO:0000313" key="8">
    <source>
        <dbReference type="Proteomes" id="UP000325811"/>
    </source>
</evidence>
<comment type="cofactor">
    <cofactor evidence="1">
        <name>pyridoxal 5'-phosphate</name>
        <dbReference type="ChEBI" id="CHEBI:597326"/>
    </cofactor>
</comment>
<dbReference type="EMBL" id="LR699554">
    <property type="protein sequence ID" value="VVD33420.1"/>
    <property type="molecule type" value="Genomic_DNA"/>
</dbReference>
<dbReference type="Proteomes" id="UP000325811">
    <property type="component" value="Chromosome II"/>
</dbReference>
<keyword evidence="4 7" id="KW-0808">Transferase</keyword>
<evidence type="ECO:0000256" key="5">
    <source>
        <dbReference type="ARBA" id="ARBA00022898"/>
    </source>
</evidence>
<dbReference type="PIRSF" id="PIRSF000521">
    <property type="entry name" value="Transaminase_4ab_Lys_Orn"/>
    <property type="match status" value="1"/>
</dbReference>
<dbReference type="InterPro" id="IPR015424">
    <property type="entry name" value="PyrdxlP-dep_Trfase"/>
</dbReference>
<dbReference type="PROSITE" id="PS00600">
    <property type="entry name" value="AA_TRANSFER_CLASS_3"/>
    <property type="match status" value="1"/>
</dbReference>
<dbReference type="Gene3D" id="3.90.1150.10">
    <property type="entry name" value="Aspartate Aminotransferase, domain 1"/>
    <property type="match status" value="1"/>
</dbReference>
<dbReference type="KEGG" id="pdio:PDMSB3_2136.1"/>
<dbReference type="InterPro" id="IPR049704">
    <property type="entry name" value="Aminotrans_3_PPA_site"/>
</dbReference>
<keyword evidence="8" id="KW-1185">Reference proteome</keyword>
<gene>
    <name evidence="7" type="primary">gabT</name>
    <name evidence="7" type="ORF">PDMSB3_2136</name>
</gene>
<dbReference type="GO" id="GO:0034386">
    <property type="term" value="F:4-aminobutyrate:2-oxoglutarate transaminase activity"/>
    <property type="evidence" value="ECO:0007669"/>
    <property type="project" value="UniProtKB-EC"/>
</dbReference>
<dbReference type="InterPro" id="IPR050103">
    <property type="entry name" value="Class-III_PLP-dep_AT"/>
</dbReference>
<dbReference type="InterPro" id="IPR015422">
    <property type="entry name" value="PyrdxlP-dep_Trfase_small"/>
</dbReference>
<dbReference type="GO" id="GO:0042802">
    <property type="term" value="F:identical protein binding"/>
    <property type="evidence" value="ECO:0007669"/>
    <property type="project" value="TreeGrafter"/>
</dbReference>
<keyword evidence="3 7" id="KW-0032">Aminotransferase</keyword>
<dbReference type="AlphaFoldDB" id="A0A5Q4ZUT5"/>
<dbReference type="Gene3D" id="3.40.640.10">
    <property type="entry name" value="Type I PLP-dependent aspartate aminotransferase-like (Major domain)"/>
    <property type="match status" value="1"/>
</dbReference>